<reference evidence="3" key="1">
    <citation type="submission" date="2021-01" db="EMBL/GenBank/DDBJ databases">
        <authorList>
            <person name="Corre E."/>
            <person name="Pelletier E."/>
            <person name="Niang G."/>
            <person name="Scheremetjew M."/>
            <person name="Finn R."/>
            <person name="Kale V."/>
            <person name="Holt S."/>
            <person name="Cochrane G."/>
            <person name="Meng A."/>
            <person name="Brown T."/>
            <person name="Cohen L."/>
        </authorList>
    </citation>
    <scope>NUCLEOTIDE SEQUENCE</scope>
    <source>
        <strain evidence="3">CCMP2078</strain>
    </source>
</reference>
<dbReference type="InterPro" id="IPR007511">
    <property type="entry name" value="DUF501"/>
</dbReference>
<keyword evidence="1" id="KW-0175">Coiled coil</keyword>
<protein>
    <recommendedName>
        <fullName evidence="4">DUF501 domain-containing protein</fullName>
    </recommendedName>
</protein>
<feature type="compositionally biased region" description="Basic and acidic residues" evidence="2">
    <location>
        <begin position="262"/>
        <end position="289"/>
    </location>
</feature>
<evidence type="ECO:0008006" key="4">
    <source>
        <dbReference type="Google" id="ProtNLM"/>
    </source>
</evidence>
<accession>A0A7R9YDZ3</accession>
<sequence>MAKRQPPTSAFSDDAQEPSRRASRRVGARRKRHAKKRARDEAEASDLEDIEITPDDRARMPHLLPDVSDETLKLVREELGYLPTHLRGIAAWDERGRPAVLQLYPLGISQSYKRRKRQRHTGDSAEPFPTMLWLASKAIGVEVARLEYQGAVARLEKELQASEEQIKAEQRAAHQHYARVRWEMVSDKDRALCEARGWTERIRDTGVAGMKDFDNVKCLHAHYAHFLALEDGSLFSDAGEEVRVRNHVGAWVDLALKDQRRAHDEASRRARDEDPADPKSGNDGHEKAEQVPGAKGAKTIDAAGMPGRAPGDAPTGSS</sequence>
<evidence type="ECO:0000256" key="2">
    <source>
        <dbReference type="SAM" id="MobiDB-lite"/>
    </source>
</evidence>
<feature type="compositionally biased region" description="Polar residues" evidence="2">
    <location>
        <begin position="1"/>
        <end position="11"/>
    </location>
</feature>
<feature type="compositionally biased region" description="Basic residues" evidence="2">
    <location>
        <begin position="21"/>
        <end position="37"/>
    </location>
</feature>
<feature type="coiled-coil region" evidence="1">
    <location>
        <begin position="145"/>
        <end position="172"/>
    </location>
</feature>
<dbReference type="Pfam" id="PF04417">
    <property type="entry name" value="DUF501"/>
    <property type="match status" value="1"/>
</dbReference>
<evidence type="ECO:0000313" key="3">
    <source>
        <dbReference type="EMBL" id="CAD8260242.1"/>
    </source>
</evidence>
<feature type="region of interest" description="Disordered" evidence="2">
    <location>
        <begin position="262"/>
        <end position="318"/>
    </location>
</feature>
<dbReference type="PANTHER" id="PTHR37163:SF1">
    <property type="entry name" value="DUF501 DOMAIN-CONTAINING PROTEIN"/>
    <property type="match status" value="1"/>
</dbReference>
<dbReference type="PANTHER" id="PTHR37163">
    <property type="entry name" value="CONSERVED PROTEIN"/>
    <property type="match status" value="1"/>
</dbReference>
<feature type="region of interest" description="Disordered" evidence="2">
    <location>
        <begin position="1"/>
        <end position="48"/>
    </location>
</feature>
<name>A0A7R9YDZ3_9STRA</name>
<dbReference type="EMBL" id="HBEA01012792">
    <property type="protein sequence ID" value="CAD8260242.1"/>
    <property type="molecule type" value="Transcribed_RNA"/>
</dbReference>
<proteinExistence type="predicted"/>
<dbReference type="AlphaFoldDB" id="A0A7R9YDZ3"/>
<evidence type="ECO:0000256" key="1">
    <source>
        <dbReference type="SAM" id="Coils"/>
    </source>
</evidence>
<organism evidence="3">
    <name type="scientific">Pinguiococcus pyrenoidosus</name>
    <dbReference type="NCBI Taxonomy" id="172671"/>
    <lineage>
        <taxon>Eukaryota</taxon>
        <taxon>Sar</taxon>
        <taxon>Stramenopiles</taxon>
        <taxon>Ochrophyta</taxon>
        <taxon>Pinguiophyceae</taxon>
        <taxon>Pinguiochrysidales</taxon>
        <taxon>Pinguiochrysidaceae</taxon>
        <taxon>Pinguiococcus</taxon>
    </lineage>
</organism>
<gene>
    <name evidence="3" type="ORF">PPYR1160_LOCUS9744</name>
</gene>